<name>A7HSI9_PARL1</name>
<organism evidence="2 3">
    <name type="scientific">Parvibaculum lavamentivorans (strain DS-1 / DSM 13023 / NCIMB 13966)</name>
    <dbReference type="NCBI Taxonomy" id="402881"/>
    <lineage>
        <taxon>Bacteria</taxon>
        <taxon>Pseudomonadati</taxon>
        <taxon>Pseudomonadota</taxon>
        <taxon>Alphaproteobacteria</taxon>
        <taxon>Hyphomicrobiales</taxon>
        <taxon>Parvibaculaceae</taxon>
        <taxon>Parvibaculum</taxon>
    </lineage>
</organism>
<feature type="domain" description="VOC" evidence="1">
    <location>
        <begin position="4"/>
        <end position="126"/>
    </location>
</feature>
<proteinExistence type="predicted"/>
<dbReference type="STRING" id="402881.Plav_1252"/>
<keyword evidence="2" id="KW-0560">Oxidoreductase</keyword>
<gene>
    <name evidence="2" type="ordered locus">Plav_1252</name>
</gene>
<protein>
    <submittedName>
        <fullName evidence="2">Glyoxalase/bleomycin resistance protein/dioxygenase</fullName>
    </submittedName>
</protein>
<dbReference type="PROSITE" id="PS51819">
    <property type="entry name" value="VOC"/>
    <property type="match status" value="1"/>
</dbReference>
<dbReference type="GO" id="GO:0051213">
    <property type="term" value="F:dioxygenase activity"/>
    <property type="evidence" value="ECO:0007669"/>
    <property type="project" value="UniProtKB-KW"/>
</dbReference>
<dbReference type="KEGG" id="pla:Plav_1252"/>
<dbReference type="PANTHER" id="PTHR36503:SF1">
    <property type="entry name" value="BLR2520 PROTEIN"/>
    <property type="match status" value="1"/>
</dbReference>
<keyword evidence="3" id="KW-1185">Reference proteome</keyword>
<dbReference type="InterPro" id="IPR037523">
    <property type="entry name" value="VOC_core"/>
</dbReference>
<dbReference type="InterPro" id="IPR004360">
    <property type="entry name" value="Glyas_Fos-R_dOase_dom"/>
</dbReference>
<keyword evidence="2" id="KW-0223">Dioxygenase</keyword>
<dbReference type="Pfam" id="PF00903">
    <property type="entry name" value="Glyoxalase"/>
    <property type="match status" value="1"/>
</dbReference>
<dbReference type="OrthoDB" id="9798430at2"/>
<dbReference type="InterPro" id="IPR029068">
    <property type="entry name" value="Glyas_Bleomycin-R_OHBP_Dase"/>
</dbReference>
<dbReference type="Gene3D" id="3.10.180.10">
    <property type="entry name" value="2,3-Dihydroxybiphenyl 1,2-Dioxygenase, domain 1"/>
    <property type="match status" value="1"/>
</dbReference>
<dbReference type="HOGENOM" id="CLU_046006_18_0_5"/>
<dbReference type="RefSeq" id="WP_012110140.1">
    <property type="nucleotide sequence ID" value="NC_009719.1"/>
</dbReference>
<dbReference type="CDD" id="cd07251">
    <property type="entry name" value="VOC_like"/>
    <property type="match status" value="1"/>
</dbReference>
<evidence type="ECO:0000313" key="2">
    <source>
        <dbReference type="EMBL" id="ABS62872.1"/>
    </source>
</evidence>
<evidence type="ECO:0000313" key="3">
    <source>
        <dbReference type="Proteomes" id="UP000006377"/>
    </source>
</evidence>
<reference evidence="2 3" key="1">
    <citation type="journal article" date="2011" name="Stand. Genomic Sci.">
        <title>Complete genome sequence of Parvibaculum lavamentivorans type strain (DS-1(T)).</title>
        <authorList>
            <person name="Schleheck D."/>
            <person name="Weiss M."/>
            <person name="Pitluck S."/>
            <person name="Bruce D."/>
            <person name="Land M.L."/>
            <person name="Han S."/>
            <person name="Saunders E."/>
            <person name="Tapia R."/>
            <person name="Detter C."/>
            <person name="Brettin T."/>
            <person name="Han J."/>
            <person name="Woyke T."/>
            <person name="Goodwin L."/>
            <person name="Pennacchio L."/>
            <person name="Nolan M."/>
            <person name="Cook A.M."/>
            <person name="Kjelleberg S."/>
            <person name="Thomas T."/>
        </authorList>
    </citation>
    <scope>NUCLEOTIDE SEQUENCE [LARGE SCALE GENOMIC DNA]</scope>
    <source>
        <strain evidence="3">DS-1 / DSM 13023 / NCIMB 13966</strain>
    </source>
</reference>
<sequence>MEQRLSLITLGVADLARAQGFYETLGWRALPQSNASVVFFQCGGIVFALFGRADLAGDANLAPHGEGFSGIALAHNVREKEQVDAVLAEAEAAGGKIMKRGQDAFWGGYTGYFSDLDGHVWEVAWNPKGIIGADGSFRFQVE</sequence>
<evidence type="ECO:0000259" key="1">
    <source>
        <dbReference type="PROSITE" id="PS51819"/>
    </source>
</evidence>
<accession>A7HSI9</accession>
<dbReference type="AlphaFoldDB" id="A7HSI9"/>
<dbReference type="EMBL" id="CP000774">
    <property type="protein sequence ID" value="ABS62872.1"/>
    <property type="molecule type" value="Genomic_DNA"/>
</dbReference>
<dbReference type="eggNOG" id="COG0346">
    <property type="taxonomic scope" value="Bacteria"/>
</dbReference>
<dbReference type="SUPFAM" id="SSF54593">
    <property type="entry name" value="Glyoxalase/Bleomycin resistance protein/Dihydroxybiphenyl dioxygenase"/>
    <property type="match status" value="1"/>
</dbReference>
<dbReference type="PANTHER" id="PTHR36503">
    <property type="entry name" value="BLR2520 PROTEIN"/>
    <property type="match status" value="1"/>
</dbReference>
<dbReference type="Proteomes" id="UP000006377">
    <property type="component" value="Chromosome"/>
</dbReference>